<dbReference type="STRING" id="675864.SAMN04489747_1896"/>
<reference evidence="4 5" key="1">
    <citation type="submission" date="2016-10" db="EMBL/GenBank/DDBJ databases">
        <authorList>
            <person name="de Groot N.N."/>
        </authorList>
    </citation>
    <scope>NUCLEOTIDE SEQUENCE [LARGE SCALE GENOMIC DNA]</scope>
    <source>
        <strain evidence="4 5">MON 2.2</strain>
    </source>
</reference>
<dbReference type="GO" id="GO:0032259">
    <property type="term" value="P:methylation"/>
    <property type="evidence" value="ECO:0007669"/>
    <property type="project" value="UniProtKB-KW"/>
</dbReference>
<gene>
    <name evidence="4" type="ORF">SAMN04489747_1896</name>
</gene>
<name>A0A1G6Y4D0_9ACTN</name>
<dbReference type="PANTHER" id="PTHR43861:SF1">
    <property type="entry name" value="TRANS-ACONITATE 2-METHYLTRANSFERASE"/>
    <property type="match status" value="1"/>
</dbReference>
<evidence type="ECO:0000313" key="5">
    <source>
        <dbReference type="Proteomes" id="UP000198546"/>
    </source>
</evidence>
<proteinExistence type="predicted"/>
<dbReference type="EMBL" id="LT629688">
    <property type="protein sequence ID" value="SDD85239.1"/>
    <property type="molecule type" value="Genomic_DNA"/>
</dbReference>
<organism evidence="4 5">
    <name type="scientific">Auraticoccus monumenti</name>
    <dbReference type="NCBI Taxonomy" id="675864"/>
    <lineage>
        <taxon>Bacteria</taxon>
        <taxon>Bacillati</taxon>
        <taxon>Actinomycetota</taxon>
        <taxon>Actinomycetes</taxon>
        <taxon>Propionibacteriales</taxon>
        <taxon>Propionibacteriaceae</taxon>
        <taxon>Auraticoccus</taxon>
    </lineage>
</organism>
<dbReference type="InterPro" id="IPR041698">
    <property type="entry name" value="Methyltransf_25"/>
</dbReference>
<dbReference type="Pfam" id="PF13649">
    <property type="entry name" value="Methyltransf_25"/>
    <property type="match status" value="1"/>
</dbReference>
<accession>A0A1G6Y4D0</accession>
<dbReference type="Gene3D" id="3.40.50.150">
    <property type="entry name" value="Vaccinia Virus protein VP39"/>
    <property type="match status" value="1"/>
</dbReference>
<keyword evidence="2 4" id="KW-0808">Transferase</keyword>
<evidence type="ECO:0000256" key="2">
    <source>
        <dbReference type="ARBA" id="ARBA00022679"/>
    </source>
</evidence>
<sequence>MTTTPTPAELLDRWDRQQSAYINHRDARFDALLSTLALSVGPRARVLDLACGPGSLTAAAARRLPQATITAVDMDPVLLAIARDTVGLDPRVTVLDADLTEPTWADDLDLGSLDAVVSSTALHWLHPGDLTRLYLTLAEGLPEGAVFMDADHLGYDPISNPTLADVARRDDELTQERTFADGADPWDAWWVAAESRPEYAEAVAERQRRWAGKQAPPPKVTLGFHLEALRSAGFRETGTVWQHLDDHVVFARR</sequence>
<dbReference type="SUPFAM" id="SSF53335">
    <property type="entry name" value="S-adenosyl-L-methionine-dependent methyltransferases"/>
    <property type="match status" value="1"/>
</dbReference>
<dbReference type="OrthoDB" id="3286690at2"/>
<dbReference type="CDD" id="cd02440">
    <property type="entry name" value="AdoMet_MTases"/>
    <property type="match status" value="1"/>
</dbReference>
<dbReference type="PANTHER" id="PTHR43861">
    <property type="entry name" value="TRANS-ACONITATE 2-METHYLTRANSFERASE-RELATED"/>
    <property type="match status" value="1"/>
</dbReference>
<dbReference type="InterPro" id="IPR029063">
    <property type="entry name" value="SAM-dependent_MTases_sf"/>
</dbReference>
<keyword evidence="5" id="KW-1185">Reference proteome</keyword>
<evidence type="ECO:0000256" key="1">
    <source>
        <dbReference type="ARBA" id="ARBA00022603"/>
    </source>
</evidence>
<dbReference type="RefSeq" id="WP_090592690.1">
    <property type="nucleotide sequence ID" value="NZ_LT629688.1"/>
</dbReference>
<keyword evidence="1 4" id="KW-0489">Methyltransferase</keyword>
<protein>
    <submittedName>
        <fullName evidence="4">Methyltransferase domain-containing protein</fullName>
    </submittedName>
</protein>
<dbReference type="GO" id="GO:0008168">
    <property type="term" value="F:methyltransferase activity"/>
    <property type="evidence" value="ECO:0007669"/>
    <property type="project" value="UniProtKB-KW"/>
</dbReference>
<evidence type="ECO:0000313" key="4">
    <source>
        <dbReference type="EMBL" id="SDD85239.1"/>
    </source>
</evidence>
<evidence type="ECO:0000259" key="3">
    <source>
        <dbReference type="Pfam" id="PF13649"/>
    </source>
</evidence>
<dbReference type="Proteomes" id="UP000198546">
    <property type="component" value="Chromosome i"/>
</dbReference>
<dbReference type="AlphaFoldDB" id="A0A1G6Y4D0"/>
<feature type="domain" description="Methyltransferase" evidence="3">
    <location>
        <begin position="46"/>
        <end position="138"/>
    </location>
</feature>